<organism evidence="1 2">
    <name type="scientific">Paenibacillus sediminis</name>
    <dbReference type="NCBI Taxonomy" id="664909"/>
    <lineage>
        <taxon>Bacteria</taxon>
        <taxon>Bacillati</taxon>
        <taxon>Bacillota</taxon>
        <taxon>Bacilli</taxon>
        <taxon>Bacillales</taxon>
        <taxon>Paenibacillaceae</taxon>
        <taxon>Paenibacillus</taxon>
    </lineage>
</organism>
<dbReference type="RefSeq" id="WP_209846441.1">
    <property type="nucleotide sequence ID" value="NZ_CBCRVE010000002.1"/>
</dbReference>
<protein>
    <recommendedName>
        <fullName evidence="3">DUF4252 domain-containing protein</fullName>
    </recommendedName>
</protein>
<evidence type="ECO:0008006" key="3">
    <source>
        <dbReference type="Google" id="ProtNLM"/>
    </source>
</evidence>
<evidence type="ECO:0000313" key="1">
    <source>
        <dbReference type="EMBL" id="MBP1936337.1"/>
    </source>
</evidence>
<evidence type="ECO:0000313" key="2">
    <source>
        <dbReference type="Proteomes" id="UP001519273"/>
    </source>
</evidence>
<accession>A0ABS4H248</accession>
<gene>
    <name evidence="1" type="ORF">J2Z20_001198</name>
</gene>
<proteinExistence type="predicted"/>
<dbReference type="EMBL" id="JAGGKP010000001">
    <property type="protein sequence ID" value="MBP1936337.1"/>
    <property type="molecule type" value="Genomic_DNA"/>
</dbReference>
<keyword evidence="2" id="KW-1185">Reference proteome</keyword>
<sequence>MRHGIKLFILISIVISVVGCAQMVKTEADKYNMKANREGNLRAQTQGKGLNGHILQEMKRLFAERNIELTNEMYAEGRGGEISYMYFLNGNPQEFVTLHIYKSPKQRMKRIKELYGKQNVITTSTSKIIIYSYDKNALVYSSIGSRRGANTIAVKDVFSELVRRLD</sequence>
<dbReference type="PROSITE" id="PS51257">
    <property type="entry name" value="PROKAR_LIPOPROTEIN"/>
    <property type="match status" value="1"/>
</dbReference>
<dbReference type="Proteomes" id="UP001519273">
    <property type="component" value="Unassembled WGS sequence"/>
</dbReference>
<comment type="caution">
    <text evidence="1">The sequence shown here is derived from an EMBL/GenBank/DDBJ whole genome shotgun (WGS) entry which is preliminary data.</text>
</comment>
<name>A0ABS4H248_9BACL</name>
<reference evidence="1 2" key="1">
    <citation type="submission" date="2021-03" db="EMBL/GenBank/DDBJ databases">
        <title>Genomic Encyclopedia of Type Strains, Phase IV (KMG-IV): sequencing the most valuable type-strain genomes for metagenomic binning, comparative biology and taxonomic classification.</title>
        <authorList>
            <person name="Goeker M."/>
        </authorList>
    </citation>
    <scope>NUCLEOTIDE SEQUENCE [LARGE SCALE GENOMIC DNA]</scope>
    <source>
        <strain evidence="1 2">DSM 23491</strain>
    </source>
</reference>